<dbReference type="OrthoDB" id="3782725at2"/>
<keyword evidence="3" id="KW-0597">Phosphoprotein</keyword>
<evidence type="ECO:0000256" key="4">
    <source>
        <dbReference type="ARBA" id="ARBA00022679"/>
    </source>
</evidence>
<evidence type="ECO:0000256" key="5">
    <source>
        <dbReference type="ARBA" id="ARBA00022777"/>
    </source>
</evidence>
<dbReference type="PANTHER" id="PTHR43304">
    <property type="entry name" value="PHYTOCHROME-LIKE PROTEIN CPH1"/>
    <property type="match status" value="1"/>
</dbReference>
<evidence type="ECO:0000256" key="3">
    <source>
        <dbReference type="ARBA" id="ARBA00022553"/>
    </source>
</evidence>
<dbReference type="InterPro" id="IPR013655">
    <property type="entry name" value="PAS_fold_3"/>
</dbReference>
<keyword evidence="8" id="KW-1185">Reference proteome</keyword>
<dbReference type="InterPro" id="IPR035965">
    <property type="entry name" value="PAS-like_dom_sf"/>
</dbReference>
<evidence type="ECO:0000256" key="2">
    <source>
        <dbReference type="ARBA" id="ARBA00012438"/>
    </source>
</evidence>
<dbReference type="Proteomes" id="UP000036449">
    <property type="component" value="Unassembled WGS sequence"/>
</dbReference>
<dbReference type="AlphaFoldDB" id="A0A0J6T723"/>
<dbReference type="PANTHER" id="PTHR43304:SF1">
    <property type="entry name" value="PAC DOMAIN-CONTAINING PROTEIN"/>
    <property type="match status" value="1"/>
</dbReference>
<dbReference type="InterPro" id="IPR052162">
    <property type="entry name" value="Sensor_kinase/Photoreceptor"/>
</dbReference>
<reference evidence="7 8" key="1">
    <citation type="submission" date="2015-03" db="EMBL/GenBank/DDBJ databases">
        <title>Genome sequencing of Methylobacterium tarhaniae DSM 25844.</title>
        <authorList>
            <person name="Chaudhry V."/>
            <person name="Patil P.B."/>
        </authorList>
    </citation>
    <scope>NUCLEOTIDE SEQUENCE [LARGE SCALE GENOMIC DNA]</scope>
    <source>
        <strain evidence="7 8">DSM 25844</strain>
    </source>
</reference>
<dbReference type="GO" id="GO:0004673">
    <property type="term" value="F:protein histidine kinase activity"/>
    <property type="evidence" value="ECO:0007669"/>
    <property type="project" value="UniProtKB-EC"/>
</dbReference>
<proteinExistence type="predicted"/>
<evidence type="ECO:0000313" key="7">
    <source>
        <dbReference type="EMBL" id="KMO41769.1"/>
    </source>
</evidence>
<dbReference type="RefSeq" id="WP_048451183.1">
    <property type="nucleotide sequence ID" value="NZ_LABZ01000078.1"/>
</dbReference>
<dbReference type="EMBL" id="LABZ01000078">
    <property type="protein sequence ID" value="KMO41769.1"/>
    <property type="molecule type" value="Genomic_DNA"/>
</dbReference>
<evidence type="ECO:0000313" key="8">
    <source>
        <dbReference type="Proteomes" id="UP000036449"/>
    </source>
</evidence>
<dbReference type="EC" id="2.7.13.3" evidence="2"/>
<dbReference type="Gene3D" id="1.10.260.40">
    <property type="entry name" value="lambda repressor-like DNA-binding domains"/>
    <property type="match status" value="1"/>
</dbReference>
<dbReference type="Gene3D" id="3.30.450.20">
    <property type="entry name" value="PAS domain"/>
    <property type="match status" value="1"/>
</dbReference>
<dbReference type="CDD" id="cd00130">
    <property type="entry name" value="PAS"/>
    <property type="match status" value="1"/>
</dbReference>
<comment type="caution">
    <text evidence="7">The sequence shown here is derived from an EMBL/GenBank/DDBJ whole genome shotgun (WGS) entry which is preliminary data.</text>
</comment>
<dbReference type="PATRIC" id="fig|1187852.3.peg.6430"/>
<organism evidence="7 8">
    <name type="scientific">Methylobacterium tarhaniae</name>
    <dbReference type="NCBI Taxonomy" id="1187852"/>
    <lineage>
        <taxon>Bacteria</taxon>
        <taxon>Pseudomonadati</taxon>
        <taxon>Pseudomonadota</taxon>
        <taxon>Alphaproteobacteria</taxon>
        <taxon>Hyphomicrobiales</taxon>
        <taxon>Methylobacteriaceae</taxon>
        <taxon>Methylobacterium</taxon>
    </lineage>
</organism>
<gene>
    <name evidence="7" type="ORF">VQ03_12450</name>
</gene>
<protein>
    <recommendedName>
        <fullName evidence="2">histidine kinase</fullName>
        <ecNumber evidence="2">2.7.13.3</ecNumber>
    </recommendedName>
</protein>
<dbReference type="InterPro" id="IPR010982">
    <property type="entry name" value="Lambda_DNA-bd_dom_sf"/>
</dbReference>
<keyword evidence="4" id="KW-0808">Transferase</keyword>
<name>A0A0J6T723_9HYPH</name>
<evidence type="ECO:0000256" key="1">
    <source>
        <dbReference type="ARBA" id="ARBA00000085"/>
    </source>
</evidence>
<dbReference type="SUPFAM" id="SSF55785">
    <property type="entry name" value="PYP-like sensor domain (PAS domain)"/>
    <property type="match status" value="1"/>
</dbReference>
<feature type="domain" description="PAS fold-3" evidence="6">
    <location>
        <begin position="36"/>
        <end position="120"/>
    </location>
</feature>
<sequence>MDAADLKSCSDIFQRTIEEYGLAGGWHWSFTSGEQRWSSGFFRLLGLKPHLSVASYDLFHDLVHPEDRARLASPSEILQGRVAPSAVVRVIRPSGEMCTLSVVSELRVSPDGRPLSIGGVALDVTDHERLKQMQAADRRRRQALYRATYSTTYFLGPDLVHHFPIEVAEAHGVSLEEIQVDPFLMLVPEEREAYRNRGWEMHDRHMRFQGTPFERLATGEVWRFRLVGVPVWSEAGEYRGWTGMKYPIHDSGAPVRDTDSRDDPGLRRALEQAVRGHHLRAARGLLDWSMATLAEAGGLSLSTVRRLEENAEAQGARSRHKAVIALRQAGIRFIAMDDGTLAVAKF</sequence>
<keyword evidence="5" id="KW-0418">Kinase</keyword>
<accession>A0A0J6T723</accession>
<dbReference type="Pfam" id="PF08447">
    <property type="entry name" value="PAS_3"/>
    <property type="match status" value="1"/>
</dbReference>
<dbReference type="InterPro" id="IPR000014">
    <property type="entry name" value="PAS"/>
</dbReference>
<comment type="catalytic activity">
    <reaction evidence="1">
        <text>ATP + protein L-histidine = ADP + protein N-phospho-L-histidine.</text>
        <dbReference type="EC" id="2.7.13.3"/>
    </reaction>
</comment>
<evidence type="ECO:0000259" key="6">
    <source>
        <dbReference type="Pfam" id="PF08447"/>
    </source>
</evidence>
<dbReference type="GO" id="GO:0003677">
    <property type="term" value="F:DNA binding"/>
    <property type="evidence" value="ECO:0007669"/>
    <property type="project" value="InterPro"/>
</dbReference>